<evidence type="ECO:0000256" key="4">
    <source>
        <dbReference type="ARBA" id="ARBA00022989"/>
    </source>
</evidence>
<feature type="transmembrane region" description="Helical" evidence="6">
    <location>
        <begin position="98"/>
        <end position="119"/>
    </location>
</feature>
<dbReference type="PANTHER" id="PTHR10582:SF30">
    <property type="entry name" value="ION TRANSPORT DOMAIN-CONTAINING PROTEIN"/>
    <property type="match status" value="1"/>
</dbReference>
<dbReference type="InterPro" id="IPR024862">
    <property type="entry name" value="TRPV"/>
</dbReference>
<keyword evidence="5 6" id="KW-0472">Membrane</keyword>
<dbReference type="GO" id="GO:0098703">
    <property type="term" value="P:calcium ion import across plasma membrane"/>
    <property type="evidence" value="ECO:0007669"/>
    <property type="project" value="TreeGrafter"/>
</dbReference>
<feature type="domain" description="Ion transport" evidence="7">
    <location>
        <begin position="31"/>
        <end position="210"/>
    </location>
</feature>
<evidence type="ECO:0000313" key="9">
    <source>
        <dbReference type="Proteomes" id="UP001432027"/>
    </source>
</evidence>
<evidence type="ECO:0000313" key="8">
    <source>
        <dbReference type="EMBL" id="GMS91669.1"/>
    </source>
</evidence>
<protein>
    <recommendedName>
        <fullName evidence="7">Ion transport domain-containing protein</fullName>
    </recommendedName>
</protein>
<organism evidence="8 9">
    <name type="scientific">Pristionchus entomophagus</name>
    <dbReference type="NCBI Taxonomy" id="358040"/>
    <lineage>
        <taxon>Eukaryota</taxon>
        <taxon>Metazoa</taxon>
        <taxon>Ecdysozoa</taxon>
        <taxon>Nematoda</taxon>
        <taxon>Chromadorea</taxon>
        <taxon>Rhabditida</taxon>
        <taxon>Rhabditina</taxon>
        <taxon>Diplogasteromorpha</taxon>
        <taxon>Diplogasteroidea</taxon>
        <taxon>Neodiplogasteridae</taxon>
        <taxon>Pristionchus</taxon>
    </lineage>
</organism>
<evidence type="ECO:0000259" key="7">
    <source>
        <dbReference type="Pfam" id="PF00520"/>
    </source>
</evidence>
<dbReference type="AlphaFoldDB" id="A0AAV5T8M8"/>
<keyword evidence="4 6" id="KW-1133">Transmembrane helix</keyword>
<feature type="non-terminal residue" evidence="8">
    <location>
        <position position="1"/>
    </location>
</feature>
<dbReference type="GO" id="GO:0005262">
    <property type="term" value="F:calcium channel activity"/>
    <property type="evidence" value="ECO:0007669"/>
    <property type="project" value="TreeGrafter"/>
</dbReference>
<dbReference type="InterPro" id="IPR005821">
    <property type="entry name" value="Ion_trans_dom"/>
</dbReference>
<feature type="non-terminal residue" evidence="8">
    <location>
        <position position="266"/>
    </location>
</feature>
<comment type="caution">
    <text evidence="8">The sequence shown here is derived from an EMBL/GenBank/DDBJ whole genome shotgun (WGS) entry which is preliminary data.</text>
</comment>
<evidence type="ECO:0000256" key="1">
    <source>
        <dbReference type="ARBA" id="ARBA00004141"/>
    </source>
</evidence>
<dbReference type="Pfam" id="PF00520">
    <property type="entry name" value="Ion_trans"/>
    <property type="match status" value="1"/>
</dbReference>
<keyword evidence="2 6" id="KW-0812">Transmembrane</keyword>
<keyword evidence="3" id="KW-0677">Repeat</keyword>
<keyword evidence="9" id="KW-1185">Reference proteome</keyword>
<dbReference type="PANTHER" id="PTHR10582">
    <property type="entry name" value="TRANSIENT RECEPTOR POTENTIAL ION CHANNEL PROTEIN"/>
    <property type="match status" value="1"/>
</dbReference>
<feature type="transmembrane region" description="Helical" evidence="6">
    <location>
        <begin position="171"/>
        <end position="196"/>
    </location>
</feature>
<dbReference type="EMBL" id="BTSX01000004">
    <property type="protein sequence ID" value="GMS91669.1"/>
    <property type="molecule type" value="Genomic_DNA"/>
</dbReference>
<evidence type="ECO:0000256" key="3">
    <source>
        <dbReference type="ARBA" id="ARBA00022737"/>
    </source>
</evidence>
<evidence type="ECO:0000256" key="5">
    <source>
        <dbReference type="ARBA" id="ARBA00023136"/>
    </source>
</evidence>
<comment type="subcellular location">
    <subcellularLocation>
        <location evidence="1">Membrane</location>
        <topology evidence="1">Multi-pass membrane protein</topology>
    </subcellularLocation>
</comment>
<dbReference type="Proteomes" id="UP001432027">
    <property type="component" value="Unassembled WGS sequence"/>
</dbReference>
<reference evidence="8" key="1">
    <citation type="submission" date="2023-10" db="EMBL/GenBank/DDBJ databases">
        <title>Genome assembly of Pristionchus species.</title>
        <authorList>
            <person name="Yoshida K."/>
            <person name="Sommer R.J."/>
        </authorList>
    </citation>
    <scope>NUCLEOTIDE SEQUENCE</scope>
    <source>
        <strain evidence="8">RS0144</strain>
    </source>
</reference>
<evidence type="ECO:0000256" key="6">
    <source>
        <dbReference type="SAM" id="Phobius"/>
    </source>
</evidence>
<name>A0AAV5T8M8_9BILA</name>
<evidence type="ECO:0000256" key="2">
    <source>
        <dbReference type="ARBA" id="ARBA00022692"/>
    </source>
</evidence>
<sequence length="266" mass="31059">LADISDVRRIGRQKWLNIYKAFPAKILYKISWVLILLAVPMRFLCRFGFDFVNVENYLVSYSVVLTTAHFLFYCRALKFIGPFVLMIYTIIATDLRRFILIYIIIMVGFSQSFYAIFYACEEGMRNGNHSTNITWVNIMDTPQESVIRTFIMTIGEFMIFYRSLNACPKPVIAFIGKGVFLVFELCVSILQLNLLIAMMTKTYEAISKTTNEYKRQWAKVILMLEVSLKPQDRLKYLMEYSVPTGTNKNLRSFQVSKKIDVRCYLD</sequence>
<dbReference type="GO" id="GO:0005886">
    <property type="term" value="C:plasma membrane"/>
    <property type="evidence" value="ECO:0007669"/>
    <property type="project" value="TreeGrafter"/>
</dbReference>
<accession>A0AAV5T8M8</accession>
<proteinExistence type="predicted"/>
<feature type="transmembrane region" description="Helical" evidence="6">
    <location>
        <begin position="26"/>
        <end position="49"/>
    </location>
</feature>
<gene>
    <name evidence="8" type="ORF">PENTCL1PPCAC_13844</name>
</gene>